<dbReference type="PANTHER" id="PTHR34476:SF1">
    <property type="entry name" value="DNA-DIRECTED RNA POLYMERASE SUBUNIT OMEGA"/>
    <property type="match status" value="1"/>
</dbReference>
<dbReference type="PANTHER" id="PTHR34476">
    <property type="entry name" value="DNA-DIRECTED RNA POLYMERASE SUBUNIT OMEGA"/>
    <property type="match status" value="1"/>
</dbReference>
<dbReference type="Proteomes" id="UP000280668">
    <property type="component" value="Unassembled WGS sequence"/>
</dbReference>
<evidence type="ECO:0000256" key="7">
    <source>
        <dbReference type="ARBA" id="ARBA00023163"/>
    </source>
</evidence>
<evidence type="ECO:0000256" key="4">
    <source>
        <dbReference type="ARBA" id="ARBA00022478"/>
    </source>
</evidence>
<evidence type="ECO:0000256" key="6">
    <source>
        <dbReference type="ARBA" id="ARBA00022695"/>
    </source>
</evidence>
<evidence type="ECO:0000256" key="9">
    <source>
        <dbReference type="ARBA" id="ARBA00029924"/>
    </source>
</evidence>
<dbReference type="EC" id="2.7.7.6" evidence="2 11"/>
<keyword evidence="14" id="KW-1185">Reference proteome</keyword>
<feature type="compositionally biased region" description="Low complexity" evidence="12">
    <location>
        <begin position="91"/>
        <end position="105"/>
    </location>
</feature>
<dbReference type="Gene3D" id="3.90.940.10">
    <property type="match status" value="1"/>
</dbReference>
<keyword evidence="4 11" id="KW-0240">DNA-directed RNA polymerase</keyword>
<comment type="caution">
    <text evidence="13">The sequence shown here is derived from an EMBL/GenBank/DDBJ whole genome shotgun (WGS) entry which is preliminary data.</text>
</comment>
<sequence length="122" mass="13092">MYGTVAAPEGITDPPIDDLLDKVDSKYALVIYASKRARQINTYNAQLQEGLLEFVGPLVPSAQEDKSLSISLREISEGMLTITSSEEHAAAQAQRFAAAEEQSAELPAELDPSAELDAPTEA</sequence>
<dbReference type="SUPFAM" id="SSF63562">
    <property type="entry name" value="RPB6/omega subunit-like"/>
    <property type="match status" value="1"/>
</dbReference>
<evidence type="ECO:0000313" key="13">
    <source>
        <dbReference type="EMBL" id="ROR71692.1"/>
    </source>
</evidence>
<evidence type="ECO:0000256" key="3">
    <source>
        <dbReference type="ARBA" id="ARBA00013725"/>
    </source>
</evidence>
<feature type="compositionally biased region" description="Acidic residues" evidence="12">
    <location>
        <begin position="112"/>
        <end position="122"/>
    </location>
</feature>
<evidence type="ECO:0000256" key="8">
    <source>
        <dbReference type="ARBA" id="ARBA00025935"/>
    </source>
</evidence>
<dbReference type="OrthoDB" id="8481372at2"/>
<dbReference type="HAMAP" id="MF_00366">
    <property type="entry name" value="RNApol_bact_RpoZ"/>
    <property type="match status" value="1"/>
</dbReference>
<reference evidence="13 14" key="1">
    <citation type="submission" date="2018-11" db="EMBL/GenBank/DDBJ databases">
        <title>Sequencing the genomes of 1000 actinobacteria strains.</title>
        <authorList>
            <person name="Klenk H.-P."/>
        </authorList>
    </citation>
    <scope>NUCLEOTIDE SEQUENCE [LARGE SCALE GENOMIC DNA]</scope>
    <source>
        <strain evidence="13 14">DSM 11294</strain>
    </source>
</reference>
<keyword evidence="6 11" id="KW-0548">Nucleotidyltransferase</keyword>
<proteinExistence type="inferred from homology"/>
<dbReference type="EMBL" id="RKHK01000001">
    <property type="protein sequence ID" value="ROR71692.1"/>
    <property type="molecule type" value="Genomic_DNA"/>
</dbReference>
<evidence type="ECO:0000256" key="2">
    <source>
        <dbReference type="ARBA" id="ARBA00012418"/>
    </source>
</evidence>
<comment type="function">
    <text evidence="11">Promotes RNA polymerase assembly. Latches the N- and C-terminal regions of the beta' subunit thereby facilitating its interaction with the beta and alpha subunits.</text>
</comment>
<keyword evidence="7 11" id="KW-0804">Transcription</keyword>
<dbReference type="Pfam" id="PF01192">
    <property type="entry name" value="RNA_pol_Rpb6"/>
    <property type="match status" value="1"/>
</dbReference>
<dbReference type="GO" id="GO:0003899">
    <property type="term" value="F:DNA-directed RNA polymerase activity"/>
    <property type="evidence" value="ECO:0007669"/>
    <property type="project" value="UniProtKB-UniRule"/>
</dbReference>
<evidence type="ECO:0000256" key="11">
    <source>
        <dbReference type="HAMAP-Rule" id="MF_00366"/>
    </source>
</evidence>
<gene>
    <name evidence="11" type="primary">rpoZ</name>
    <name evidence="13" type="ORF">EDD31_0029</name>
</gene>
<accession>A0A3N2B978</accession>
<dbReference type="AlphaFoldDB" id="A0A3N2B978"/>
<dbReference type="InterPro" id="IPR006110">
    <property type="entry name" value="Pol_omega/Rpo6/RPB6"/>
</dbReference>
<keyword evidence="5 11" id="KW-0808">Transferase</keyword>
<evidence type="ECO:0000256" key="5">
    <source>
        <dbReference type="ARBA" id="ARBA00022679"/>
    </source>
</evidence>
<dbReference type="GO" id="GO:0000428">
    <property type="term" value="C:DNA-directed RNA polymerase complex"/>
    <property type="evidence" value="ECO:0007669"/>
    <property type="project" value="UniProtKB-KW"/>
</dbReference>
<dbReference type="NCBIfam" id="TIGR00690">
    <property type="entry name" value="rpoZ"/>
    <property type="match status" value="1"/>
</dbReference>
<evidence type="ECO:0000256" key="12">
    <source>
        <dbReference type="SAM" id="MobiDB-lite"/>
    </source>
</evidence>
<evidence type="ECO:0000256" key="1">
    <source>
        <dbReference type="ARBA" id="ARBA00006711"/>
    </source>
</evidence>
<dbReference type="GO" id="GO:0006351">
    <property type="term" value="P:DNA-templated transcription"/>
    <property type="evidence" value="ECO:0007669"/>
    <property type="project" value="UniProtKB-UniRule"/>
</dbReference>
<evidence type="ECO:0000256" key="10">
    <source>
        <dbReference type="ARBA" id="ARBA00048552"/>
    </source>
</evidence>
<dbReference type="RefSeq" id="WP_123302380.1">
    <property type="nucleotide sequence ID" value="NZ_RKHK01000001.1"/>
</dbReference>
<dbReference type="SMART" id="SM01409">
    <property type="entry name" value="RNA_pol_Rpb6"/>
    <property type="match status" value="1"/>
</dbReference>
<dbReference type="InterPro" id="IPR003716">
    <property type="entry name" value="DNA-dir_RNA_pol_omega"/>
</dbReference>
<dbReference type="InterPro" id="IPR036161">
    <property type="entry name" value="RPB6/omega-like_sf"/>
</dbReference>
<name>A0A3N2B978_9MICO</name>
<evidence type="ECO:0000313" key="14">
    <source>
        <dbReference type="Proteomes" id="UP000280668"/>
    </source>
</evidence>
<organism evidence="13 14">
    <name type="scientific">Bogoriella caseilytica</name>
    <dbReference type="NCBI Taxonomy" id="56055"/>
    <lineage>
        <taxon>Bacteria</taxon>
        <taxon>Bacillati</taxon>
        <taxon>Actinomycetota</taxon>
        <taxon>Actinomycetes</taxon>
        <taxon>Micrococcales</taxon>
        <taxon>Bogoriellaceae</taxon>
        <taxon>Bogoriella</taxon>
    </lineage>
</organism>
<comment type="similarity">
    <text evidence="1 11">Belongs to the RNA polymerase subunit omega family.</text>
</comment>
<protein>
    <recommendedName>
        <fullName evidence="3 11">DNA-directed RNA polymerase subunit omega</fullName>
        <shortName evidence="11">RNAP omega subunit</shortName>
        <ecNumber evidence="2 11">2.7.7.6</ecNumber>
    </recommendedName>
    <alternativeName>
        <fullName evidence="11">RNA polymerase omega subunit</fullName>
    </alternativeName>
    <alternativeName>
        <fullName evidence="9 11">Transcriptase subunit omega</fullName>
    </alternativeName>
</protein>
<feature type="region of interest" description="Disordered" evidence="12">
    <location>
        <begin position="91"/>
        <end position="122"/>
    </location>
</feature>
<dbReference type="GO" id="GO:0003677">
    <property type="term" value="F:DNA binding"/>
    <property type="evidence" value="ECO:0007669"/>
    <property type="project" value="UniProtKB-UniRule"/>
</dbReference>
<comment type="catalytic activity">
    <reaction evidence="10 11">
        <text>RNA(n) + a ribonucleoside 5'-triphosphate = RNA(n+1) + diphosphate</text>
        <dbReference type="Rhea" id="RHEA:21248"/>
        <dbReference type="Rhea" id="RHEA-COMP:14527"/>
        <dbReference type="Rhea" id="RHEA-COMP:17342"/>
        <dbReference type="ChEBI" id="CHEBI:33019"/>
        <dbReference type="ChEBI" id="CHEBI:61557"/>
        <dbReference type="ChEBI" id="CHEBI:140395"/>
        <dbReference type="EC" id="2.7.7.6"/>
    </reaction>
</comment>
<comment type="subunit">
    <text evidence="8 11">The RNAP catalytic core consists of 2 alpha, 1 beta, 1 beta' and 1 omega subunit. When a sigma factor is associated with the core the holoenzyme is formed, which can initiate transcription.</text>
</comment>